<dbReference type="InterPro" id="IPR001633">
    <property type="entry name" value="EAL_dom"/>
</dbReference>
<dbReference type="InterPro" id="IPR029787">
    <property type="entry name" value="Nucleotide_cyclase"/>
</dbReference>
<dbReference type="PANTHER" id="PTHR44757:SF2">
    <property type="entry name" value="BIOFILM ARCHITECTURE MAINTENANCE PROTEIN MBAA"/>
    <property type="match status" value="1"/>
</dbReference>
<proteinExistence type="predicted"/>
<dbReference type="NCBIfam" id="TIGR00254">
    <property type="entry name" value="GGDEF"/>
    <property type="match status" value="1"/>
</dbReference>
<dbReference type="Pfam" id="PF00990">
    <property type="entry name" value="GGDEF"/>
    <property type="match status" value="1"/>
</dbReference>
<evidence type="ECO:0000313" key="4">
    <source>
        <dbReference type="EMBL" id="PWG03621.1"/>
    </source>
</evidence>
<dbReference type="Gene3D" id="3.30.70.270">
    <property type="match status" value="1"/>
</dbReference>
<sequence>MASMFSRDRQQRRAGADFIIIGIAVLSLLTLAASGHHYLDGVKAQVTRLGADNSNLVIGLLLLNLALTIYGVRRYSDVRREVIERAAAERGTQTLASTDPLTGFLNRRALGDAIKELLLTAARRRRAVSMMIVDLDGFKTINDVHGHLTGDNLLRATADLLQKALPAHAVGGRIGADEFAVAFLFDPDMASEVEATAHYIVERLGKPFDLAGVHTHVSASVGIARSDHDCGNVDSLMRRADIAMHAAKKLGRGRFTWFDGSMERELRSRNATEAGLRRGIPAGEFIPYFEQQVDLVTGSLHGFEMLARWQHPERGIVVPDEFISVAEECGLIADLSMSVMRQAFEAARGWDPHLTLSVNISPSQLKDPWLAQKMLKLLLETGFSAERLEVEITESCLFENLGLAQSIIGSLKNQGIRIALDDFGTGYSSLAHLRALPFDRIKIDRSFVSSINDNPDSAAIVIAITRLAESLNLAVTAEGIEDELIEARLRAIGSYKGQGWKFGRPIPADAVQRLLAERNLLPVARGGEASRRRVNNRDRLQQGR</sequence>
<dbReference type="SMART" id="SM00267">
    <property type="entry name" value="GGDEF"/>
    <property type="match status" value="1"/>
</dbReference>
<keyword evidence="1" id="KW-1133">Transmembrane helix</keyword>
<protein>
    <submittedName>
        <fullName evidence="4">GGDEF-domain containing protein</fullName>
    </submittedName>
</protein>
<evidence type="ECO:0000259" key="3">
    <source>
        <dbReference type="PROSITE" id="PS50887"/>
    </source>
</evidence>
<evidence type="ECO:0000313" key="5">
    <source>
        <dbReference type="Proteomes" id="UP000245916"/>
    </source>
</evidence>
<dbReference type="RefSeq" id="WP_109271760.1">
    <property type="nucleotide sequence ID" value="NZ_QFFF01000001.1"/>
</dbReference>
<dbReference type="CDD" id="cd01949">
    <property type="entry name" value="GGDEF"/>
    <property type="match status" value="1"/>
</dbReference>
<dbReference type="AlphaFoldDB" id="A0A2U2J5R7"/>
<dbReference type="SUPFAM" id="SSF55073">
    <property type="entry name" value="Nucleotide cyclase"/>
    <property type="match status" value="1"/>
</dbReference>
<dbReference type="InterPro" id="IPR035919">
    <property type="entry name" value="EAL_sf"/>
</dbReference>
<dbReference type="InterPro" id="IPR000160">
    <property type="entry name" value="GGDEF_dom"/>
</dbReference>
<dbReference type="InterPro" id="IPR043128">
    <property type="entry name" value="Rev_trsase/Diguanyl_cyclase"/>
</dbReference>
<keyword evidence="1" id="KW-0812">Transmembrane</keyword>
<keyword evidence="5" id="KW-1185">Reference proteome</keyword>
<dbReference type="OrthoDB" id="9814202at2"/>
<dbReference type="Proteomes" id="UP000245916">
    <property type="component" value="Unassembled WGS sequence"/>
</dbReference>
<dbReference type="SUPFAM" id="SSF141868">
    <property type="entry name" value="EAL domain-like"/>
    <property type="match status" value="1"/>
</dbReference>
<dbReference type="CDD" id="cd01948">
    <property type="entry name" value="EAL"/>
    <property type="match status" value="1"/>
</dbReference>
<evidence type="ECO:0000259" key="2">
    <source>
        <dbReference type="PROSITE" id="PS50883"/>
    </source>
</evidence>
<dbReference type="SMART" id="SM00052">
    <property type="entry name" value="EAL"/>
    <property type="match status" value="1"/>
</dbReference>
<dbReference type="InterPro" id="IPR052155">
    <property type="entry name" value="Biofilm_reg_signaling"/>
</dbReference>
<dbReference type="PROSITE" id="PS50883">
    <property type="entry name" value="EAL"/>
    <property type="match status" value="1"/>
</dbReference>
<evidence type="ECO:0000256" key="1">
    <source>
        <dbReference type="SAM" id="Phobius"/>
    </source>
</evidence>
<gene>
    <name evidence="4" type="ORF">DF286_12600</name>
</gene>
<dbReference type="EMBL" id="QFFF01000001">
    <property type="protein sequence ID" value="PWG03621.1"/>
    <property type="molecule type" value="Genomic_DNA"/>
</dbReference>
<organism evidence="4 5">
    <name type="scientific">Allosphingosinicella humi</name>
    <dbReference type="NCBI Taxonomy" id="2068657"/>
    <lineage>
        <taxon>Bacteria</taxon>
        <taxon>Pseudomonadati</taxon>
        <taxon>Pseudomonadota</taxon>
        <taxon>Alphaproteobacteria</taxon>
        <taxon>Sphingomonadales</taxon>
        <taxon>Sphingomonadaceae</taxon>
        <taxon>Allosphingosinicella</taxon>
    </lineage>
</organism>
<dbReference type="PROSITE" id="PS50887">
    <property type="entry name" value="GGDEF"/>
    <property type="match status" value="1"/>
</dbReference>
<feature type="domain" description="GGDEF" evidence="3">
    <location>
        <begin position="126"/>
        <end position="260"/>
    </location>
</feature>
<feature type="domain" description="EAL" evidence="2">
    <location>
        <begin position="269"/>
        <end position="519"/>
    </location>
</feature>
<feature type="transmembrane region" description="Helical" evidence="1">
    <location>
        <begin position="54"/>
        <end position="72"/>
    </location>
</feature>
<dbReference type="Gene3D" id="3.20.20.450">
    <property type="entry name" value="EAL domain"/>
    <property type="match status" value="1"/>
</dbReference>
<dbReference type="Pfam" id="PF00563">
    <property type="entry name" value="EAL"/>
    <property type="match status" value="1"/>
</dbReference>
<accession>A0A2U2J5R7</accession>
<reference evidence="4 5" key="1">
    <citation type="submission" date="2018-05" db="EMBL/GenBank/DDBJ databases">
        <title>Genome of Sphingosinicella humi QZX222.</title>
        <authorList>
            <person name="Qiao Z."/>
            <person name="Wang G."/>
        </authorList>
    </citation>
    <scope>NUCLEOTIDE SEQUENCE [LARGE SCALE GENOMIC DNA]</scope>
    <source>
        <strain evidence="4 5">QZX222</strain>
    </source>
</reference>
<dbReference type="PANTHER" id="PTHR44757">
    <property type="entry name" value="DIGUANYLATE CYCLASE DGCP"/>
    <property type="match status" value="1"/>
</dbReference>
<feature type="transmembrane region" description="Helical" evidence="1">
    <location>
        <begin position="14"/>
        <end position="34"/>
    </location>
</feature>
<keyword evidence="1" id="KW-0472">Membrane</keyword>
<name>A0A2U2J5R7_9SPHN</name>
<comment type="caution">
    <text evidence="4">The sequence shown here is derived from an EMBL/GenBank/DDBJ whole genome shotgun (WGS) entry which is preliminary data.</text>
</comment>